<evidence type="ECO:0000313" key="1">
    <source>
        <dbReference type="EMBL" id="TBR79555.1"/>
    </source>
</evidence>
<sequence length="131" mass="15074">MKKILTSVLALGAMVLIIGCGDGDLVELKNNGNDQTLFDLANKEIMKKYPNYKLYDYVSIRAISDIKNPEGKIKEMKSTLEREKGFLYNNYVFLLNPNDKKDYKIVSVYCDNDLKKNVYCPVNDAPRFYAR</sequence>
<evidence type="ECO:0000313" key="2">
    <source>
        <dbReference type="Proteomes" id="UP000292583"/>
    </source>
</evidence>
<keyword evidence="2" id="KW-1185">Reference proteome</keyword>
<reference evidence="1 2" key="1">
    <citation type="submission" date="2018-07" db="EMBL/GenBank/DDBJ databases">
        <title>Campylobacter zealandensis sp. nov., isolated from birds and water in New Zealand.</title>
        <authorList>
            <person name="Wilkinson D.A."/>
            <person name="Biggs P.J."/>
            <person name="French N.P."/>
            <person name="Midwinter A.C."/>
        </authorList>
    </citation>
    <scope>NUCLEOTIDE SEQUENCE [LARGE SCALE GENOMIC DNA]</scope>
    <source>
        <strain evidence="1 2">B423b</strain>
    </source>
</reference>
<evidence type="ECO:0008006" key="3">
    <source>
        <dbReference type="Google" id="ProtNLM"/>
    </source>
</evidence>
<protein>
    <recommendedName>
        <fullName evidence="3">Lipoprotein</fullName>
    </recommendedName>
</protein>
<proteinExistence type="predicted"/>
<dbReference type="Proteomes" id="UP000292583">
    <property type="component" value="Unassembled WGS sequence"/>
</dbReference>
<comment type="caution">
    <text evidence="1">The sequence shown here is derived from an EMBL/GenBank/DDBJ whole genome shotgun (WGS) entry which is preliminary data.</text>
</comment>
<organism evidence="1 2">
    <name type="scientific">Campylobacter novaezeelandiae</name>
    <dbReference type="NCBI Taxonomy" id="2267891"/>
    <lineage>
        <taxon>Bacteria</taxon>
        <taxon>Pseudomonadati</taxon>
        <taxon>Campylobacterota</taxon>
        <taxon>Epsilonproteobacteria</taxon>
        <taxon>Campylobacterales</taxon>
        <taxon>Campylobacteraceae</taxon>
        <taxon>Campylobacter</taxon>
    </lineage>
</organism>
<dbReference type="EMBL" id="QPGR01000015">
    <property type="protein sequence ID" value="TBR79555.1"/>
    <property type="molecule type" value="Genomic_DNA"/>
</dbReference>
<name>A0A4Q9JSY4_9BACT</name>
<dbReference type="OrthoDB" id="5361179at2"/>
<dbReference type="PROSITE" id="PS51257">
    <property type="entry name" value="PROKAR_LIPOPROTEIN"/>
    <property type="match status" value="1"/>
</dbReference>
<accession>A0A4Q9JSY4</accession>
<dbReference type="AlphaFoldDB" id="A0A4Q9JSY4"/>
<gene>
    <name evidence="1" type="ORF">DU473_07120</name>
</gene>